<comment type="subcellular location">
    <subcellularLocation>
        <location evidence="1">Membrane</location>
    </subcellularLocation>
</comment>
<keyword evidence="2" id="KW-0677">Repeat</keyword>
<evidence type="ECO:0000313" key="10">
    <source>
        <dbReference type="Proteomes" id="UP000887574"/>
    </source>
</evidence>
<feature type="domain" description="Fibronectin type-III" evidence="9">
    <location>
        <begin position="449"/>
        <end position="540"/>
    </location>
</feature>
<dbReference type="FunFam" id="2.60.40.10:FF:000028">
    <property type="entry name" value="Neuronal cell adhesion molecule"/>
    <property type="match status" value="1"/>
</dbReference>
<dbReference type="InterPro" id="IPR013098">
    <property type="entry name" value="Ig_I-set"/>
</dbReference>
<evidence type="ECO:0000256" key="2">
    <source>
        <dbReference type="ARBA" id="ARBA00022737"/>
    </source>
</evidence>
<dbReference type="FunFam" id="2.60.40.10:FF:000004">
    <property type="entry name" value="DCC isoform 1"/>
    <property type="match status" value="1"/>
</dbReference>
<dbReference type="PRINTS" id="PR00014">
    <property type="entry name" value="FNTYPEIII"/>
</dbReference>
<evidence type="ECO:0000256" key="7">
    <source>
        <dbReference type="SAM" id="SignalP"/>
    </source>
</evidence>
<keyword evidence="10" id="KW-1185">Reference proteome</keyword>
<dbReference type="Gene3D" id="2.60.40.10">
    <property type="entry name" value="Immunoglobulins"/>
    <property type="match status" value="9"/>
</dbReference>
<evidence type="ECO:0000256" key="6">
    <source>
        <dbReference type="ARBA" id="ARBA00023319"/>
    </source>
</evidence>
<dbReference type="GO" id="GO:0016020">
    <property type="term" value="C:membrane"/>
    <property type="evidence" value="ECO:0007669"/>
    <property type="project" value="UniProtKB-SubCell"/>
</dbReference>
<sequence>MKKKFNRALVCLLLHLLLCQNVDSERLVEDAQHSHHKHRRRSEKDDPRLLGFHFETEPENTIVSEKKVAIFNCKYHLKSELSQVSDESEAIQLDARIEWRKDGNPINQIRSGVGRITSLSNCSLIVEDAVPSDEGIYQCAVVITLNNYPSNSACCTLNRQLKLSGTKTIEGSKMVKKASHTGSYKCIARNGAKSRTSQIATVEVVQGSSDIGAISLVLEPRSQVVRLGDSFVLECLVNGFPNQGYDVEFVGMDKTSLLVRNSTLADAGAYTCRAENGDDSVDSSATIVIRSPPTFTIVPRDETTQETSDAEFECVAEAFPKPRITWFKNGEVIVPSEYFVIGSNKLKIFGLVRDDQGVYSCLADNEVGSAQAQAQLIVDAAEILSPYYALSAPNDYAAQMPPTVSIPSTPLSTLPWMMTIRIYPIFVFFSNSLGFDSWRCCRSIPCSTPTLGLEVVEVNSRSASLKWDPPLSQDKGSVRLYHVFFREEDSTRERTTNSTSTFTTLANLQPNSVYVVRVVASNQAGLGQSSEEIRLTTKPGELVPGKVRNLRAEVLGSETIVVDWDPPAVTSSPEALRYKLFYIKTNSSDDEKETQVLMVKTSYTLHGMDKNTRYRIRVEAEGQNGAGPSSDQLEVQTFSDVPSSPPQQIRLEATQHRTVLVRWSPPPIEHRNGVITGYKIRYDSEWNWSIFRLVWCGHSMEEREEAQIAGAPSELRVHAAYDSIQVAWLPPRDDNVMVRGYLIGWGINIPDVEKATVNSDVREYVIKSLKPNREYVISLRAFNNIGNGFPIYETVKTTAYGPSSHQSFFGSLPSAKTPHLSQMSTPVGVSAESVSSTAIRLSWTDPNEGFNQYYTVRYSSNSDNNGQVRQLNTSETEHIVDVESQQWSMSAVNKTFPAPPSSAPRDLSILPQLVEEHDDPNTIMLSWQPPKYGNGEIEEYIVLYSDRLDLPDKDWIMDSVKGDRLSMLIKNLLPKATYYFKIQARNVKGYGPFSPVATYTPENGVNHFGEFESGNGWPKMDVGRKVGRRRLDNF</sequence>
<dbReference type="SMART" id="SM00409">
    <property type="entry name" value="IG"/>
    <property type="match status" value="3"/>
</dbReference>
<dbReference type="InterPro" id="IPR007110">
    <property type="entry name" value="Ig-like_dom"/>
</dbReference>
<keyword evidence="5" id="KW-0325">Glycoprotein</keyword>
<dbReference type="SMART" id="SM00408">
    <property type="entry name" value="IGc2"/>
    <property type="match status" value="3"/>
</dbReference>
<reference evidence="11" key="1">
    <citation type="submission" date="2022-11" db="UniProtKB">
        <authorList>
            <consortium name="WormBaseParasite"/>
        </authorList>
    </citation>
    <scope>IDENTIFICATION</scope>
</reference>
<dbReference type="WBParaSite" id="jg24467.3">
    <property type="protein sequence ID" value="jg24467.3"/>
    <property type="gene ID" value="jg24467"/>
</dbReference>
<evidence type="ECO:0000256" key="1">
    <source>
        <dbReference type="ARBA" id="ARBA00004370"/>
    </source>
</evidence>
<keyword evidence="3" id="KW-0472">Membrane</keyword>
<dbReference type="PROSITE" id="PS50853">
    <property type="entry name" value="FN3"/>
    <property type="match status" value="4"/>
</dbReference>
<feature type="domain" description="Fibronectin type-III" evidence="9">
    <location>
        <begin position="546"/>
        <end position="640"/>
    </location>
</feature>
<evidence type="ECO:0000313" key="11">
    <source>
        <dbReference type="WBParaSite" id="jg24467.3"/>
    </source>
</evidence>
<evidence type="ECO:0000259" key="8">
    <source>
        <dbReference type="PROSITE" id="PS50835"/>
    </source>
</evidence>
<evidence type="ECO:0000256" key="3">
    <source>
        <dbReference type="ARBA" id="ARBA00023136"/>
    </source>
</evidence>
<dbReference type="PANTHER" id="PTHR44170:SF54">
    <property type="entry name" value="FI24025P1"/>
    <property type="match status" value="1"/>
</dbReference>
<dbReference type="InterPro" id="IPR003599">
    <property type="entry name" value="Ig_sub"/>
</dbReference>
<dbReference type="SUPFAM" id="SSF49265">
    <property type="entry name" value="Fibronectin type III"/>
    <property type="match status" value="4"/>
</dbReference>
<dbReference type="PANTHER" id="PTHR44170">
    <property type="entry name" value="PROTEIN SIDEKICK"/>
    <property type="match status" value="1"/>
</dbReference>
<feature type="domain" description="Ig-like" evidence="8">
    <location>
        <begin position="47"/>
        <end position="141"/>
    </location>
</feature>
<dbReference type="InterPro" id="IPR003961">
    <property type="entry name" value="FN3_dom"/>
</dbReference>
<dbReference type="Pfam" id="PF00041">
    <property type="entry name" value="fn3"/>
    <property type="match status" value="4"/>
</dbReference>
<organism evidence="10 11">
    <name type="scientific">Ditylenchus dipsaci</name>
    <dbReference type="NCBI Taxonomy" id="166011"/>
    <lineage>
        <taxon>Eukaryota</taxon>
        <taxon>Metazoa</taxon>
        <taxon>Ecdysozoa</taxon>
        <taxon>Nematoda</taxon>
        <taxon>Chromadorea</taxon>
        <taxon>Rhabditida</taxon>
        <taxon>Tylenchina</taxon>
        <taxon>Tylenchomorpha</taxon>
        <taxon>Sphaerularioidea</taxon>
        <taxon>Anguinidae</taxon>
        <taxon>Anguininae</taxon>
        <taxon>Ditylenchus</taxon>
    </lineage>
</organism>
<dbReference type="Pfam" id="PF07679">
    <property type="entry name" value="I-set"/>
    <property type="match status" value="1"/>
</dbReference>
<dbReference type="Proteomes" id="UP000887574">
    <property type="component" value="Unplaced"/>
</dbReference>
<dbReference type="InterPro" id="IPR003598">
    <property type="entry name" value="Ig_sub2"/>
</dbReference>
<evidence type="ECO:0000256" key="4">
    <source>
        <dbReference type="ARBA" id="ARBA00023157"/>
    </source>
</evidence>
<dbReference type="GO" id="GO:0098609">
    <property type="term" value="P:cell-cell adhesion"/>
    <property type="evidence" value="ECO:0007669"/>
    <property type="project" value="TreeGrafter"/>
</dbReference>
<feature type="signal peptide" evidence="7">
    <location>
        <begin position="1"/>
        <end position="24"/>
    </location>
</feature>
<feature type="chain" id="PRO_5036997734" evidence="7">
    <location>
        <begin position="25"/>
        <end position="1034"/>
    </location>
</feature>
<dbReference type="AlphaFoldDB" id="A0A915DXC7"/>
<feature type="domain" description="Ig-like" evidence="8">
    <location>
        <begin position="214"/>
        <end position="288"/>
    </location>
</feature>
<name>A0A915DXC7_9BILA</name>
<feature type="domain" description="Fibronectin type-III" evidence="9">
    <location>
        <begin position="903"/>
        <end position="1004"/>
    </location>
</feature>
<protein>
    <submittedName>
        <fullName evidence="11">Uncharacterized protein</fullName>
    </submittedName>
</protein>
<dbReference type="SUPFAM" id="SSF48726">
    <property type="entry name" value="Immunoglobulin"/>
    <property type="match status" value="3"/>
</dbReference>
<dbReference type="CDD" id="cd00063">
    <property type="entry name" value="FN3"/>
    <property type="match status" value="4"/>
</dbReference>
<keyword evidence="7" id="KW-0732">Signal</keyword>
<dbReference type="InterPro" id="IPR036179">
    <property type="entry name" value="Ig-like_dom_sf"/>
</dbReference>
<keyword evidence="6" id="KW-0393">Immunoglobulin domain</keyword>
<feature type="domain" description="Fibronectin type-III" evidence="9">
    <location>
        <begin position="711"/>
        <end position="801"/>
    </location>
</feature>
<feature type="domain" description="Ig-like" evidence="8">
    <location>
        <begin position="293"/>
        <end position="377"/>
    </location>
</feature>
<evidence type="ECO:0000259" key="9">
    <source>
        <dbReference type="PROSITE" id="PS50853"/>
    </source>
</evidence>
<proteinExistence type="predicted"/>
<keyword evidence="4" id="KW-1015">Disulfide bond</keyword>
<dbReference type="InterPro" id="IPR013783">
    <property type="entry name" value="Ig-like_fold"/>
</dbReference>
<dbReference type="SMART" id="SM00060">
    <property type="entry name" value="FN3"/>
    <property type="match status" value="5"/>
</dbReference>
<dbReference type="InterPro" id="IPR036116">
    <property type="entry name" value="FN3_sf"/>
</dbReference>
<evidence type="ECO:0000256" key="5">
    <source>
        <dbReference type="ARBA" id="ARBA00023180"/>
    </source>
</evidence>
<dbReference type="PROSITE" id="PS50835">
    <property type="entry name" value="IG_LIKE"/>
    <property type="match status" value="3"/>
</dbReference>
<accession>A0A915DXC7</accession>